<reference evidence="3 4" key="1">
    <citation type="journal article" date="2018" name="Cell">
        <title>The Chara Genome: Secondary Complexity and Implications for Plant Terrestrialization.</title>
        <authorList>
            <person name="Nishiyama T."/>
            <person name="Sakayama H."/>
            <person name="Vries J.D."/>
            <person name="Buschmann H."/>
            <person name="Saint-Marcoux D."/>
            <person name="Ullrich K.K."/>
            <person name="Haas F.B."/>
            <person name="Vanderstraeten L."/>
            <person name="Becker D."/>
            <person name="Lang D."/>
            <person name="Vosolsobe S."/>
            <person name="Rombauts S."/>
            <person name="Wilhelmsson P.K.I."/>
            <person name="Janitza P."/>
            <person name="Kern R."/>
            <person name="Heyl A."/>
            <person name="Rumpler F."/>
            <person name="Villalobos L.I.A.C."/>
            <person name="Clay J.M."/>
            <person name="Skokan R."/>
            <person name="Toyoda A."/>
            <person name="Suzuki Y."/>
            <person name="Kagoshima H."/>
            <person name="Schijlen E."/>
            <person name="Tajeshwar N."/>
            <person name="Catarino B."/>
            <person name="Hetherington A.J."/>
            <person name="Saltykova A."/>
            <person name="Bonnot C."/>
            <person name="Breuninger H."/>
            <person name="Symeonidi A."/>
            <person name="Radhakrishnan G.V."/>
            <person name="Van Nieuwerburgh F."/>
            <person name="Deforce D."/>
            <person name="Chang C."/>
            <person name="Karol K.G."/>
            <person name="Hedrich R."/>
            <person name="Ulvskov P."/>
            <person name="Glockner G."/>
            <person name="Delwiche C.F."/>
            <person name="Petrasek J."/>
            <person name="Van de Peer Y."/>
            <person name="Friml J."/>
            <person name="Beilby M."/>
            <person name="Dolan L."/>
            <person name="Kohara Y."/>
            <person name="Sugano S."/>
            <person name="Fujiyama A."/>
            <person name="Delaux P.-M."/>
            <person name="Quint M."/>
            <person name="TheiBen G."/>
            <person name="Hagemann M."/>
            <person name="Harholt J."/>
            <person name="Dunand C."/>
            <person name="Zachgo S."/>
            <person name="Langdale J."/>
            <person name="Maumus F."/>
            <person name="Straeten D.V.D."/>
            <person name="Gould S.B."/>
            <person name="Rensing S.A."/>
        </authorList>
    </citation>
    <scope>NUCLEOTIDE SEQUENCE [LARGE SCALE GENOMIC DNA]</scope>
    <source>
        <strain evidence="3 4">S276</strain>
    </source>
</reference>
<feature type="region of interest" description="Disordered" evidence="1">
    <location>
        <begin position="1017"/>
        <end position="1048"/>
    </location>
</feature>
<feature type="compositionally biased region" description="Basic and acidic residues" evidence="1">
    <location>
        <begin position="712"/>
        <end position="734"/>
    </location>
</feature>
<evidence type="ECO:0000259" key="2">
    <source>
        <dbReference type="Pfam" id="PF04937"/>
    </source>
</evidence>
<gene>
    <name evidence="3" type="ORF">CBR_g23922</name>
</gene>
<feature type="compositionally biased region" description="Basic and acidic residues" evidence="1">
    <location>
        <begin position="669"/>
        <end position="698"/>
    </location>
</feature>
<dbReference type="Proteomes" id="UP000265515">
    <property type="component" value="Unassembled WGS sequence"/>
</dbReference>
<dbReference type="SUPFAM" id="SSF53098">
    <property type="entry name" value="Ribonuclease H-like"/>
    <property type="match status" value="1"/>
</dbReference>
<feature type="domain" description="DUF659" evidence="2">
    <location>
        <begin position="281"/>
        <end position="428"/>
    </location>
</feature>
<evidence type="ECO:0000313" key="4">
    <source>
        <dbReference type="Proteomes" id="UP000265515"/>
    </source>
</evidence>
<dbReference type="Pfam" id="PF04937">
    <property type="entry name" value="DUF659"/>
    <property type="match status" value="1"/>
</dbReference>
<dbReference type="InterPro" id="IPR007021">
    <property type="entry name" value="DUF659"/>
</dbReference>
<comment type="caution">
    <text evidence="3">The sequence shown here is derived from an EMBL/GenBank/DDBJ whole genome shotgun (WGS) entry which is preliminary data.</text>
</comment>
<evidence type="ECO:0000313" key="3">
    <source>
        <dbReference type="EMBL" id="GBG77474.1"/>
    </source>
</evidence>
<organism evidence="3 4">
    <name type="scientific">Chara braunii</name>
    <name type="common">Braun's stonewort</name>
    <dbReference type="NCBI Taxonomy" id="69332"/>
    <lineage>
        <taxon>Eukaryota</taxon>
        <taxon>Viridiplantae</taxon>
        <taxon>Streptophyta</taxon>
        <taxon>Charophyceae</taxon>
        <taxon>Charales</taxon>
        <taxon>Characeae</taxon>
        <taxon>Chara</taxon>
    </lineage>
</organism>
<dbReference type="Gramene" id="GBG77474">
    <property type="protein sequence ID" value="GBG77474"/>
    <property type="gene ID" value="CBR_g23922"/>
</dbReference>
<proteinExistence type="predicted"/>
<dbReference type="InterPro" id="IPR012337">
    <property type="entry name" value="RNaseH-like_sf"/>
</dbReference>
<evidence type="ECO:0000256" key="1">
    <source>
        <dbReference type="SAM" id="MobiDB-lite"/>
    </source>
</evidence>
<feature type="region of interest" description="Disordered" evidence="1">
    <location>
        <begin position="111"/>
        <end position="130"/>
    </location>
</feature>
<feature type="compositionally biased region" description="Polar residues" evidence="1">
    <location>
        <begin position="1329"/>
        <end position="1339"/>
    </location>
</feature>
<feature type="compositionally biased region" description="Basic and acidic residues" evidence="1">
    <location>
        <begin position="1187"/>
        <end position="1197"/>
    </location>
</feature>
<feature type="region of interest" description="Disordered" evidence="1">
    <location>
        <begin position="1322"/>
        <end position="1343"/>
    </location>
</feature>
<feature type="region of interest" description="Disordered" evidence="1">
    <location>
        <begin position="1187"/>
        <end position="1240"/>
    </location>
</feature>
<feature type="compositionally biased region" description="Acidic residues" evidence="1">
    <location>
        <begin position="650"/>
        <end position="661"/>
    </location>
</feature>
<accession>A0A388L595</accession>
<feature type="compositionally biased region" description="Polar residues" evidence="1">
    <location>
        <begin position="776"/>
        <end position="788"/>
    </location>
</feature>
<feature type="compositionally biased region" description="Low complexity" evidence="1">
    <location>
        <begin position="742"/>
        <end position="774"/>
    </location>
</feature>
<feature type="compositionally biased region" description="Basic and acidic residues" evidence="1">
    <location>
        <begin position="806"/>
        <end position="821"/>
    </location>
</feature>
<dbReference type="EMBL" id="BFEA01000268">
    <property type="protein sequence ID" value="GBG77474.1"/>
    <property type="molecule type" value="Genomic_DNA"/>
</dbReference>
<sequence length="1371" mass="149660">MPRKQTREHEPAPEHVQQDYRHKSVVYRYIVVGLKVDNKGVNMLRCTFCNKVFQGTQFYATKHFTQQNYCKKVFDDALYQIAQKCTHRFEADQVERVRRFAHECGLDVPRSGAMGGEAERPAQGVGEGEDTEHYAEGGIARYGEGAGAAEEDEADIDLEVGVAEGERTPRGEGGVPKSDPMAHQRAVDWERKCGKKVVPPETTCTPRKRLRQQKMTDTYGGEWIGEWRKVFFRWVYSSGITFNAFRNMPYRDLQQVALRQPGGAPLPVLPSHSEIADMRTVEIHREQLAEELEEVRQPLWVSGATLLSNGRKSRDGRPIVNFLVAGSRGVVMYMTINREGEPDDAVHVLQRWVAIFHDFRFGGPQRVNAICTDSASAYVGAARALALPFMPPELRRITWLPCCVHVCNKLLSDIGTICTSFVDTITRARVQVVFFKTHQAALSFFRKRSAALGLVLSCETRFASVYSMLERLLALQDCLQGMMTAEDGRAWARIPWSPDVRDMARWYGGDAPDLQHCALRLMHMWSCASPSERNWAVHEGIHTKKRNQLAFEKVVHLVEITANVRLMEYRRAGCGYVLPWQRDEGMLEAQAGLDVEPVRSGTRSGKTEEEIKEQAALIARDPIGSSAPPLVESVFYARVTIFCPYPRDDDSADERESEVADDPMLPIPREIDELHEGGDVRDERTHTARRAEDQRDMDMMGGEEFWGSFGGTEERSPTAAREDTRPRTTLREETPAPMTVSEEPGPATTTRERTTVSSTAEEQTPAPTTTREQTIIPATQSGPSSPSPLSRHFIPGFPASAPPAPVRRDERPPAPVGREDLGSSLRIGGHGSLFSVARQLLLHTRASSDLGEMGVHSGAPPVEERERQAEEHGAAGAGGVEGIRGMEEEVAGVVGGVVEVDDGAHVEREEAMARVDDDDDEGEEAMTRDYEVEEAVAGVEESVAGIDDGDAQVEMEEDVVRADAAALVGGEEGVVGGDVAHGRGEGGGDLDPIIQRFVDDEMGPALAGLTLNTRRALGASPSGQRGASGLGMGDFMDMSLGDPPTPGHAEREDVARALAATGYTTEEIEQAFAGRSGRETDTLQQGCEEVVEQPQEEREDAPPADIPGGSSLLVPLTGLQMTTTMRPVRPCVQGSGPGEEAFVQVPLVIVVDLGSEAVLHTPVTGRRAPQDTARPLDFAKLARAVVRDVTRREDTDPSRPLMPPPPPRSRHSDSPSTPVGRPPRLPSTPTRPRVRDTTAVGSLPLDTSLFGKMDINLDSIRRVTVHTARQQPGLGGADTGRGAPREVMAAVSQPRDVRGVGQAGCTLQAALAAAARVVREQTSHRSGVARTSSVPQMMPTTGDAALEESSGAEGLEMPRGFRCEKTVAEVT</sequence>
<feature type="region of interest" description="Disordered" evidence="1">
    <location>
        <begin position="646"/>
        <end position="825"/>
    </location>
</feature>
<name>A0A388L595_CHABU</name>
<protein>
    <recommendedName>
        <fullName evidence="2">DUF659 domain-containing protein</fullName>
    </recommendedName>
</protein>
<keyword evidence="4" id="KW-1185">Reference proteome</keyword>